<dbReference type="SMART" id="SM00382">
    <property type="entry name" value="AAA"/>
    <property type="match status" value="1"/>
</dbReference>
<dbReference type="InterPro" id="IPR003439">
    <property type="entry name" value="ABC_transporter-like_ATP-bd"/>
</dbReference>
<name>A0A7V4GA43_9BACT</name>
<dbReference type="GO" id="GO:0005524">
    <property type="term" value="F:ATP binding"/>
    <property type="evidence" value="ECO:0007669"/>
    <property type="project" value="UniProtKB-KW"/>
</dbReference>
<dbReference type="InterPro" id="IPR017871">
    <property type="entry name" value="ABC_transporter-like_CS"/>
</dbReference>
<evidence type="ECO:0000256" key="5">
    <source>
        <dbReference type="ARBA" id="ARBA00037066"/>
    </source>
</evidence>
<evidence type="ECO:0000259" key="7">
    <source>
        <dbReference type="PROSITE" id="PS50893"/>
    </source>
</evidence>
<organism evidence="8">
    <name type="scientific">Desulfobacca acetoxidans</name>
    <dbReference type="NCBI Taxonomy" id="60893"/>
    <lineage>
        <taxon>Bacteria</taxon>
        <taxon>Pseudomonadati</taxon>
        <taxon>Thermodesulfobacteriota</taxon>
        <taxon>Desulfobaccia</taxon>
        <taxon>Desulfobaccales</taxon>
        <taxon>Desulfobaccaceae</taxon>
        <taxon>Desulfobacca</taxon>
    </lineage>
</organism>
<dbReference type="CDD" id="cd03214">
    <property type="entry name" value="ABC_Iron-Siderophores_B12_Hemin"/>
    <property type="match status" value="1"/>
</dbReference>
<dbReference type="PANTHER" id="PTHR42794">
    <property type="entry name" value="HEMIN IMPORT ATP-BINDING PROTEIN HMUV"/>
    <property type="match status" value="1"/>
</dbReference>
<dbReference type="Gene3D" id="3.40.50.300">
    <property type="entry name" value="P-loop containing nucleotide triphosphate hydrolases"/>
    <property type="match status" value="1"/>
</dbReference>
<dbReference type="GO" id="GO:0016887">
    <property type="term" value="F:ATP hydrolysis activity"/>
    <property type="evidence" value="ECO:0007669"/>
    <property type="project" value="InterPro"/>
</dbReference>
<dbReference type="Pfam" id="PF00005">
    <property type="entry name" value="ABC_tran"/>
    <property type="match status" value="1"/>
</dbReference>
<keyword evidence="3 8" id="KW-0067">ATP-binding</keyword>
<sequence>MGRCGRPPDPARRPGTACRGGHRPGGGAVFLLPFENPTIPGHLVIKAVNLDLGYGDRLVLKDVNFEITRGEFVGCLGPNGSGKSTLLSALCGLVEPQRGAVLLEEEAIGALPGRQRARRLAVVPQTTEVRFPFTCFEVVLMGRYPHRRPWRRLGETDLRAALEAMAQTSTIAFRERVVTAVSGGERQRVVVARALAQTPEIVLLDEATSSLDVRKKLEIFEVLRELNESLGVTVICAMHDLNLAALYCRRLMFLKDGRLLRDGPTDQVFTSATLRLVYETDMEVMWHPLHLRPYAVMLPLSSRLPNRMDGTQGVSP</sequence>
<comment type="function">
    <text evidence="5">Part of the ABC transporter complex HmuTUV involved in hemin import. Responsible for energy coupling to the transport system.</text>
</comment>
<evidence type="ECO:0000256" key="2">
    <source>
        <dbReference type="ARBA" id="ARBA00022741"/>
    </source>
</evidence>
<gene>
    <name evidence="8" type="ORF">ENT08_10750</name>
</gene>
<keyword evidence="4" id="KW-1278">Translocase</keyword>
<dbReference type="SUPFAM" id="SSF52540">
    <property type="entry name" value="P-loop containing nucleoside triphosphate hydrolases"/>
    <property type="match status" value="1"/>
</dbReference>
<dbReference type="PANTHER" id="PTHR42794:SF1">
    <property type="entry name" value="HEMIN IMPORT ATP-BINDING PROTEIN HMUV"/>
    <property type="match status" value="1"/>
</dbReference>
<evidence type="ECO:0000256" key="6">
    <source>
        <dbReference type="SAM" id="MobiDB-lite"/>
    </source>
</evidence>
<evidence type="ECO:0000256" key="1">
    <source>
        <dbReference type="ARBA" id="ARBA00022448"/>
    </source>
</evidence>
<accession>A0A7V4GA43</accession>
<comment type="caution">
    <text evidence="8">The sequence shown here is derived from an EMBL/GenBank/DDBJ whole genome shotgun (WGS) entry which is preliminary data.</text>
</comment>
<evidence type="ECO:0000256" key="3">
    <source>
        <dbReference type="ARBA" id="ARBA00022840"/>
    </source>
</evidence>
<dbReference type="FunFam" id="3.40.50.300:FF:000134">
    <property type="entry name" value="Iron-enterobactin ABC transporter ATP-binding protein"/>
    <property type="match status" value="1"/>
</dbReference>
<dbReference type="PROSITE" id="PS50893">
    <property type="entry name" value="ABC_TRANSPORTER_2"/>
    <property type="match status" value="1"/>
</dbReference>
<keyword evidence="1" id="KW-0813">Transport</keyword>
<feature type="region of interest" description="Disordered" evidence="6">
    <location>
        <begin position="1"/>
        <end position="20"/>
    </location>
</feature>
<dbReference type="EMBL" id="DSXI01000639">
    <property type="protein sequence ID" value="HGS06188.1"/>
    <property type="molecule type" value="Genomic_DNA"/>
</dbReference>
<feature type="domain" description="ABC transporter" evidence="7">
    <location>
        <begin position="45"/>
        <end position="281"/>
    </location>
</feature>
<dbReference type="InterPro" id="IPR003593">
    <property type="entry name" value="AAA+_ATPase"/>
</dbReference>
<protein>
    <submittedName>
        <fullName evidence="8">ABC transporter ATP-binding protein</fullName>
    </submittedName>
</protein>
<evidence type="ECO:0000256" key="4">
    <source>
        <dbReference type="ARBA" id="ARBA00022967"/>
    </source>
</evidence>
<evidence type="ECO:0000313" key="8">
    <source>
        <dbReference type="EMBL" id="HGS06188.1"/>
    </source>
</evidence>
<dbReference type="InterPro" id="IPR027417">
    <property type="entry name" value="P-loop_NTPase"/>
</dbReference>
<keyword evidence="2" id="KW-0547">Nucleotide-binding</keyword>
<dbReference type="PROSITE" id="PS00211">
    <property type="entry name" value="ABC_TRANSPORTER_1"/>
    <property type="match status" value="1"/>
</dbReference>
<reference evidence="8" key="1">
    <citation type="journal article" date="2020" name="mSystems">
        <title>Genome- and Community-Level Interaction Insights into Carbon Utilization and Element Cycling Functions of Hydrothermarchaeota in Hydrothermal Sediment.</title>
        <authorList>
            <person name="Zhou Z."/>
            <person name="Liu Y."/>
            <person name="Xu W."/>
            <person name="Pan J."/>
            <person name="Luo Z.H."/>
            <person name="Li M."/>
        </authorList>
    </citation>
    <scope>NUCLEOTIDE SEQUENCE [LARGE SCALE GENOMIC DNA]</scope>
    <source>
        <strain evidence="8">SpSt-548</strain>
    </source>
</reference>
<proteinExistence type="predicted"/>
<dbReference type="AlphaFoldDB" id="A0A7V4GA43"/>